<evidence type="ECO:0000259" key="1">
    <source>
        <dbReference type="PROSITE" id="PS50943"/>
    </source>
</evidence>
<dbReference type="PROSITE" id="PS50943">
    <property type="entry name" value="HTH_CROC1"/>
    <property type="match status" value="1"/>
</dbReference>
<reference evidence="2" key="1">
    <citation type="submission" date="2020-05" db="EMBL/GenBank/DDBJ databases">
        <authorList>
            <person name="Brown S."/>
            <person name="Huntemann M."/>
            <person name="Clum A."/>
            <person name="Spunde A."/>
            <person name="Palaniappan K."/>
            <person name="Ritter S."/>
            <person name="Mikhailova N."/>
            <person name="Chen I.-M."/>
            <person name="Stamatis D."/>
            <person name="Reddy T."/>
            <person name="O'Malley R."/>
            <person name="Daum C."/>
            <person name="Shapiro N."/>
            <person name="Ivanova N."/>
            <person name="Kyrpides N."/>
            <person name="Woyke T."/>
        </authorList>
    </citation>
    <scope>NUCLEOTIDE SEQUENCE</scope>
    <source>
        <strain evidence="2">DJ080</strain>
    </source>
</reference>
<dbReference type="Pfam" id="PF01381">
    <property type="entry name" value="HTH_3"/>
    <property type="match status" value="1"/>
</dbReference>
<accession>A0AAX0B0R7</accession>
<feature type="domain" description="HTH cro/C1-type" evidence="1">
    <location>
        <begin position="6"/>
        <end position="60"/>
    </location>
</feature>
<organism evidence="2 3">
    <name type="scientific">Clostridium beijerinckii</name>
    <name type="common">Clostridium MP</name>
    <dbReference type="NCBI Taxonomy" id="1520"/>
    <lineage>
        <taxon>Bacteria</taxon>
        <taxon>Bacillati</taxon>
        <taxon>Bacillota</taxon>
        <taxon>Clostridia</taxon>
        <taxon>Eubacteriales</taxon>
        <taxon>Clostridiaceae</taxon>
        <taxon>Clostridium</taxon>
    </lineage>
</organism>
<gene>
    <name evidence="2" type="ORF">B0H41_002579</name>
</gene>
<dbReference type="Gene3D" id="1.10.260.40">
    <property type="entry name" value="lambda repressor-like DNA-binding domains"/>
    <property type="match status" value="1"/>
</dbReference>
<evidence type="ECO:0000313" key="3">
    <source>
        <dbReference type="Proteomes" id="UP001193748"/>
    </source>
</evidence>
<dbReference type="AlphaFoldDB" id="A0AAX0B0R7"/>
<dbReference type="EMBL" id="JABSWW010000001">
    <property type="protein sequence ID" value="NRT88900.1"/>
    <property type="molecule type" value="Genomic_DNA"/>
</dbReference>
<dbReference type="InterPro" id="IPR010982">
    <property type="entry name" value="Lambda_DNA-bd_dom_sf"/>
</dbReference>
<evidence type="ECO:0000313" key="2">
    <source>
        <dbReference type="EMBL" id="NRT88900.1"/>
    </source>
</evidence>
<dbReference type="InterPro" id="IPR001387">
    <property type="entry name" value="Cro/C1-type_HTH"/>
</dbReference>
<dbReference type="Proteomes" id="UP001193748">
    <property type="component" value="Unassembled WGS sequence"/>
</dbReference>
<proteinExistence type="predicted"/>
<dbReference type="SUPFAM" id="SSF47413">
    <property type="entry name" value="lambda repressor-like DNA-binding domains"/>
    <property type="match status" value="1"/>
</dbReference>
<name>A0AAX0B0R7_CLOBE</name>
<dbReference type="RefSeq" id="WP_173711026.1">
    <property type="nucleotide sequence ID" value="NZ_JABSWW010000001.1"/>
</dbReference>
<comment type="caution">
    <text evidence="2">The sequence shown here is derived from an EMBL/GenBank/DDBJ whole genome shotgun (WGS) entry which is preliminary data.</text>
</comment>
<protein>
    <submittedName>
        <fullName evidence="2">Transcriptional regulator with XRE-family HTH domain</fullName>
    </submittedName>
</protein>
<sequence length="236" mass="28144">MKLFGLKKVRETFGFTMRELADRLDVTPNTINLWEKGKLDVTDARVSALLYFFKVTPEILSKEEHSIEELIDIEIARSTFKLEEYREQITDERKKSEIVDWIFKFRLEEDRMEDFKNTVERLGVIFSRLDLDDYCTFDQDLNELLDLIIENDVNWYKLGILVRCLYDTDDDGGVYNITPANRDEYMIDNLYGAKEEAIITIREKLEALYIKELYDRGEYTPTWEIEKEKRKNAKKN</sequence>
<dbReference type="GO" id="GO:0003677">
    <property type="term" value="F:DNA binding"/>
    <property type="evidence" value="ECO:0007669"/>
    <property type="project" value="InterPro"/>
</dbReference>
<reference evidence="2" key="2">
    <citation type="journal article" date="2022" name="Nat. Biotechnol.">
        <title>Carbon-negative production of acetone and isopropanol by gas fermentation at industrial pilot scale.</title>
        <authorList>
            <person name="Liew F.E."/>
            <person name="Nogle R."/>
            <person name="Abdalla T."/>
            <person name="Rasor B.J."/>
            <person name="Canter C."/>
            <person name="Jensen R.O."/>
            <person name="Wang L."/>
            <person name="Strutz J."/>
            <person name="Chirania P."/>
            <person name="De Tissera S."/>
            <person name="Mueller A.P."/>
            <person name="Ruan Z."/>
            <person name="Gao A."/>
            <person name="Tran L."/>
            <person name="Engle N.L."/>
            <person name="Bromley J.C."/>
            <person name="Daniell J."/>
            <person name="Conrado R."/>
            <person name="Tschaplinski T.J."/>
            <person name="Giannone R.J."/>
            <person name="Hettich R.L."/>
            <person name="Karim A.S."/>
            <person name="Simpson S.D."/>
            <person name="Brown S.D."/>
            <person name="Leang C."/>
            <person name="Jewett M.C."/>
            <person name="Kopke M."/>
        </authorList>
    </citation>
    <scope>NUCLEOTIDE SEQUENCE</scope>
    <source>
        <strain evidence="2">DJ080</strain>
    </source>
</reference>
<dbReference type="CDD" id="cd00093">
    <property type="entry name" value="HTH_XRE"/>
    <property type="match status" value="1"/>
</dbReference>
<dbReference type="SMART" id="SM00530">
    <property type="entry name" value="HTH_XRE"/>
    <property type="match status" value="1"/>
</dbReference>